<accession>A0A2N0AK79</accession>
<reference evidence="2 3" key="1">
    <citation type="submission" date="2017-07" db="EMBL/GenBank/DDBJ databases">
        <title>Leptospira spp. isolated from tropical soils.</title>
        <authorList>
            <person name="Thibeaux R."/>
            <person name="Iraola G."/>
            <person name="Ferres I."/>
            <person name="Bierque E."/>
            <person name="Girault D."/>
            <person name="Soupe-Gilbert M.-E."/>
            <person name="Picardeau M."/>
            <person name="Goarant C."/>
        </authorList>
    </citation>
    <scope>NUCLEOTIDE SEQUENCE [LARGE SCALE GENOMIC DNA]</scope>
    <source>
        <strain evidence="2 3">FH2-B-A1</strain>
    </source>
</reference>
<comment type="caution">
    <text evidence="2">The sequence shown here is derived from an EMBL/GenBank/DDBJ whole genome shotgun (WGS) entry which is preliminary data.</text>
</comment>
<dbReference type="AlphaFoldDB" id="A0A2N0AK79"/>
<dbReference type="EMBL" id="NPDX01000002">
    <property type="protein sequence ID" value="PJZ84667.1"/>
    <property type="molecule type" value="Genomic_DNA"/>
</dbReference>
<dbReference type="Gene3D" id="3.10.450.50">
    <property type="match status" value="1"/>
</dbReference>
<dbReference type="SUPFAM" id="SSF54427">
    <property type="entry name" value="NTF2-like"/>
    <property type="match status" value="1"/>
</dbReference>
<feature type="domain" description="SnoaL-like" evidence="1">
    <location>
        <begin position="56"/>
        <end position="163"/>
    </location>
</feature>
<dbReference type="OrthoDB" id="1492465at2"/>
<dbReference type="Pfam" id="PF13577">
    <property type="entry name" value="SnoaL_4"/>
    <property type="match status" value="1"/>
</dbReference>
<protein>
    <recommendedName>
        <fullName evidence="1">SnoaL-like domain-containing protein</fullName>
    </recommendedName>
</protein>
<organism evidence="2 3">
    <name type="scientific">Leptospira harrisiae</name>
    <dbReference type="NCBI Taxonomy" id="2023189"/>
    <lineage>
        <taxon>Bacteria</taxon>
        <taxon>Pseudomonadati</taxon>
        <taxon>Spirochaetota</taxon>
        <taxon>Spirochaetia</taxon>
        <taxon>Leptospirales</taxon>
        <taxon>Leptospiraceae</taxon>
        <taxon>Leptospira</taxon>
    </lineage>
</organism>
<dbReference type="InterPro" id="IPR037401">
    <property type="entry name" value="SnoaL-like"/>
</dbReference>
<dbReference type="InterPro" id="IPR032710">
    <property type="entry name" value="NTF2-like_dom_sf"/>
</dbReference>
<sequence length="244" mass="28023">MTNVKNNINHKNNSFKINTILCLILFSTSPSIPENLHISETKTKLEIASNVSSFAFRDSARWEELEDLFHKDATISISWFDGTVKNFIEKSRLMVDSGTPPTKHWISSPRITICGNRALSEADVMIMVRSYAGPIELDVTSYTRFYDQFELSEDGKWRIHKRTGIYEKDRFDPVGPSFLFWVTYLFLPLGKYPKELRHLAFGLERSGISVAQNVITSGSENEKKLKQKAWEWSGCEKFTNAKQP</sequence>
<evidence type="ECO:0000313" key="3">
    <source>
        <dbReference type="Proteomes" id="UP000232145"/>
    </source>
</evidence>
<name>A0A2N0AK79_9LEPT</name>
<keyword evidence="3" id="KW-1185">Reference proteome</keyword>
<gene>
    <name evidence="2" type="ORF">CH364_11740</name>
</gene>
<proteinExistence type="predicted"/>
<evidence type="ECO:0000313" key="2">
    <source>
        <dbReference type="EMBL" id="PJZ84667.1"/>
    </source>
</evidence>
<dbReference type="Proteomes" id="UP000232145">
    <property type="component" value="Unassembled WGS sequence"/>
</dbReference>
<evidence type="ECO:0000259" key="1">
    <source>
        <dbReference type="Pfam" id="PF13577"/>
    </source>
</evidence>